<dbReference type="CDD" id="cd05233">
    <property type="entry name" value="SDR_c"/>
    <property type="match status" value="1"/>
</dbReference>
<evidence type="ECO:0000313" key="6">
    <source>
        <dbReference type="Proteomes" id="UP001161325"/>
    </source>
</evidence>
<dbReference type="GO" id="GO:0016491">
    <property type="term" value="F:oxidoreductase activity"/>
    <property type="evidence" value="ECO:0007669"/>
    <property type="project" value="UniProtKB-KW"/>
</dbReference>
<dbReference type="PANTHER" id="PTHR43669">
    <property type="entry name" value="5-KETO-D-GLUCONATE 5-REDUCTASE"/>
    <property type="match status" value="1"/>
</dbReference>
<evidence type="ECO:0000256" key="1">
    <source>
        <dbReference type="ARBA" id="ARBA00006484"/>
    </source>
</evidence>
<gene>
    <name evidence="5" type="primary">yoxD</name>
    <name evidence="5" type="ORF">rosag_21190</name>
</gene>
<reference evidence="5" key="1">
    <citation type="submission" date="2022-08" db="EMBL/GenBank/DDBJ databases">
        <title>Draft genome sequencing of Roseisolibacter agri AW1220.</title>
        <authorList>
            <person name="Tobiishi Y."/>
            <person name="Tonouchi A."/>
        </authorList>
    </citation>
    <scope>NUCLEOTIDE SEQUENCE</scope>
    <source>
        <strain evidence="5">AW1220</strain>
    </source>
</reference>
<dbReference type="RefSeq" id="WP_284350061.1">
    <property type="nucleotide sequence ID" value="NZ_BRXS01000003.1"/>
</dbReference>
<dbReference type="InterPro" id="IPR036291">
    <property type="entry name" value="NAD(P)-bd_dom_sf"/>
</dbReference>
<dbReference type="SUPFAM" id="SSF51735">
    <property type="entry name" value="NAD(P)-binding Rossmann-fold domains"/>
    <property type="match status" value="1"/>
</dbReference>
<dbReference type="InterPro" id="IPR020904">
    <property type="entry name" value="Sc_DH/Rdtase_CS"/>
</dbReference>
<protein>
    <submittedName>
        <fullName evidence="5">Oxidoreductase YoxD</fullName>
    </submittedName>
</protein>
<dbReference type="SMART" id="SM00822">
    <property type="entry name" value="PKS_KR"/>
    <property type="match status" value="1"/>
</dbReference>
<feature type="domain" description="Ketoreductase" evidence="4">
    <location>
        <begin position="6"/>
        <end position="186"/>
    </location>
</feature>
<dbReference type="PRINTS" id="PR00081">
    <property type="entry name" value="GDHRDH"/>
</dbReference>
<evidence type="ECO:0000259" key="4">
    <source>
        <dbReference type="SMART" id="SM00822"/>
    </source>
</evidence>
<evidence type="ECO:0000313" key="5">
    <source>
        <dbReference type="EMBL" id="GLC25606.1"/>
    </source>
</evidence>
<proteinExistence type="inferred from homology"/>
<keyword evidence="6" id="KW-1185">Reference proteome</keyword>
<dbReference type="PANTHER" id="PTHR43669:SF3">
    <property type="entry name" value="ALCOHOL DEHYDROGENASE, PUTATIVE (AFU_ORTHOLOGUE AFUA_3G03445)-RELATED"/>
    <property type="match status" value="1"/>
</dbReference>
<dbReference type="Pfam" id="PF00106">
    <property type="entry name" value="adh_short"/>
    <property type="match status" value="1"/>
</dbReference>
<organism evidence="5 6">
    <name type="scientific">Roseisolibacter agri</name>
    <dbReference type="NCBI Taxonomy" id="2014610"/>
    <lineage>
        <taxon>Bacteria</taxon>
        <taxon>Pseudomonadati</taxon>
        <taxon>Gemmatimonadota</taxon>
        <taxon>Gemmatimonadia</taxon>
        <taxon>Gemmatimonadales</taxon>
        <taxon>Gemmatimonadaceae</taxon>
        <taxon>Roseisolibacter</taxon>
    </lineage>
</organism>
<comment type="similarity">
    <text evidence="1 3">Belongs to the short-chain dehydrogenases/reductases (SDR) family.</text>
</comment>
<dbReference type="PRINTS" id="PR00080">
    <property type="entry name" value="SDRFAMILY"/>
</dbReference>
<comment type="caution">
    <text evidence="5">The sequence shown here is derived from an EMBL/GenBank/DDBJ whole genome shotgun (WGS) entry which is preliminary data.</text>
</comment>
<dbReference type="EMBL" id="BRXS01000003">
    <property type="protein sequence ID" value="GLC25606.1"/>
    <property type="molecule type" value="Genomic_DNA"/>
</dbReference>
<name>A0AA37Q9K7_9BACT</name>
<dbReference type="Gene3D" id="3.40.50.720">
    <property type="entry name" value="NAD(P)-binding Rossmann-like Domain"/>
    <property type="match status" value="1"/>
</dbReference>
<dbReference type="PROSITE" id="PS00061">
    <property type="entry name" value="ADH_SHORT"/>
    <property type="match status" value="1"/>
</dbReference>
<evidence type="ECO:0000256" key="2">
    <source>
        <dbReference type="ARBA" id="ARBA00023002"/>
    </source>
</evidence>
<evidence type="ECO:0000256" key="3">
    <source>
        <dbReference type="RuleBase" id="RU000363"/>
    </source>
</evidence>
<dbReference type="InterPro" id="IPR002347">
    <property type="entry name" value="SDR_fam"/>
</dbReference>
<dbReference type="Proteomes" id="UP001161325">
    <property type="component" value="Unassembled WGS sequence"/>
</dbReference>
<dbReference type="FunFam" id="3.40.50.720:FF:000084">
    <property type="entry name" value="Short-chain dehydrogenase reductase"/>
    <property type="match status" value="1"/>
</dbReference>
<dbReference type="InterPro" id="IPR057326">
    <property type="entry name" value="KR_dom"/>
</dbReference>
<accession>A0AA37Q9K7</accession>
<sequence length="241" mass="25339">MDLSTAHVLVTGGGTGIGRATAELLARRGARVAISGRRADVLERAARELSDAAGATVVPIQGDVTREADAARMVAAARDALGGYDTLVNNAGVGAFAPLLDVTAGDMRRLWETNVLGATLMARESARVFVPQRRGHIVNVASTAGRRASAGASAYASTKYALTGLTEVWRTELRQHGIRVMQVNPSEVITPFFESAGLGGARENPTKLHPEDIAHVIASMLALDDRGFVTEASVWATNPVN</sequence>
<dbReference type="AlphaFoldDB" id="A0AA37Q9K7"/>
<keyword evidence="2" id="KW-0560">Oxidoreductase</keyword>